<protein>
    <recommendedName>
        <fullName evidence="1">5-oxoprolinase subunit A</fullName>
        <shortName evidence="1">5-OPase subunit A</shortName>
        <ecNumber evidence="1">3.5.2.9</ecNumber>
    </recommendedName>
    <alternativeName>
        <fullName evidence="1">5-oxoprolinase (ATP-hydrolyzing) subunit A</fullName>
    </alternativeName>
</protein>
<evidence type="ECO:0000313" key="3">
    <source>
        <dbReference type="Proteomes" id="UP001595891"/>
    </source>
</evidence>
<sequence>MSRLTTTIDLNSDLGEGFGRWELGDDEALLSIVTSANVACGFHAGDPTIMRRVCGTAVARGVAIGAQVGYRDLAGFGRRFIEVPPEALADDIVYQIGALDAFARLAGSRVGYVKPHGALYNAIVHHEAQAGAVVAAVRAYDPGLPVLGLPGSQWLRQAEAAGLTAVAECFADRAYTPQGTLVPRDRPGAVLRDPRLVAGRCLRMALGEPIEAVDGSPLTVRAASICVHGDSLGAVEMARGVRAALAAAGIDLAPFTGKAGR</sequence>
<dbReference type="Proteomes" id="UP001595891">
    <property type="component" value="Unassembled WGS sequence"/>
</dbReference>
<dbReference type="NCBIfam" id="NF003814">
    <property type="entry name" value="PRK05406.1-3"/>
    <property type="match status" value="1"/>
</dbReference>
<accession>A0ABV9EP49</accession>
<dbReference type="EMBL" id="JBHSFN010000032">
    <property type="protein sequence ID" value="MFC4591435.1"/>
    <property type="molecule type" value="Genomic_DNA"/>
</dbReference>
<evidence type="ECO:0000313" key="2">
    <source>
        <dbReference type="EMBL" id="MFC4591435.1"/>
    </source>
</evidence>
<dbReference type="HAMAP" id="MF_00691">
    <property type="entry name" value="PxpA"/>
    <property type="match status" value="1"/>
</dbReference>
<gene>
    <name evidence="1" type="primary">pxpA</name>
    <name evidence="2" type="ORF">ACFO8L_35445</name>
</gene>
<dbReference type="SUPFAM" id="SSF88713">
    <property type="entry name" value="Glycoside hydrolase/deacetylase"/>
    <property type="match status" value="1"/>
</dbReference>
<keyword evidence="1" id="KW-0067">ATP-binding</keyword>
<keyword evidence="3" id="KW-1185">Reference proteome</keyword>
<evidence type="ECO:0000256" key="1">
    <source>
        <dbReference type="HAMAP-Rule" id="MF_00691"/>
    </source>
</evidence>
<dbReference type="CDD" id="cd10787">
    <property type="entry name" value="LamB_YcsF_like"/>
    <property type="match status" value="1"/>
</dbReference>
<proteinExistence type="inferred from homology"/>
<name>A0ABV9EP49_9ACTN</name>
<comment type="function">
    <text evidence="1">Catalyzes the cleavage of 5-oxoproline to form L-glutamate coupled to the hydrolysis of ATP to ADP and inorganic phosphate.</text>
</comment>
<dbReference type="PANTHER" id="PTHR30292:SF0">
    <property type="entry name" value="5-OXOPROLINASE SUBUNIT A"/>
    <property type="match status" value="1"/>
</dbReference>
<dbReference type="Gene3D" id="3.20.20.370">
    <property type="entry name" value="Glycoside hydrolase/deacetylase"/>
    <property type="match status" value="1"/>
</dbReference>
<comment type="catalytic activity">
    <reaction evidence="1">
        <text>5-oxo-L-proline + ATP + 2 H2O = L-glutamate + ADP + phosphate + H(+)</text>
        <dbReference type="Rhea" id="RHEA:10348"/>
        <dbReference type="ChEBI" id="CHEBI:15377"/>
        <dbReference type="ChEBI" id="CHEBI:15378"/>
        <dbReference type="ChEBI" id="CHEBI:29985"/>
        <dbReference type="ChEBI" id="CHEBI:30616"/>
        <dbReference type="ChEBI" id="CHEBI:43474"/>
        <dbReference type="ChEBI" id="CHEBI:58402"/>
        <dbReference type="ChEBI" id="CHEBI:456216"/>
        <dbReference type="EC" id="3.5.2.9"/>
    </reaction>
</comment>
<dbReference type="EC" id="3.5.2.9" evidence="1"/>
<reference evidence="3" key="1">
    <citation type="journal article" date="2019" name="Int. J. Syst. Evol. Microbiol.">
        <title>The Global Catalogue of Microorganisms (GCM) 10K type strain sequencing project: providing services to taxonomists for standard genome sequencing and annotation.</title>
        <authorList>
            <consortium name="The Broad Institute Genomics Platform"/>
            <consortium name="The Broad Institute Genome Sequencing Center for Infectious Disease"/>
            <person name="Wu L."/>
            <person name="Ma J."/>
        </authorList>
    </citation>
    <scope>NUCLEOTIDE SEQUENCE [LARGE SCALE GENOMIC DNA]</scope>
    <source>
        <strain evidence="3">CCUG 49560</strain>
    </source>
</reference>
<dbReference type="InterPro" id="IPR011330">
    <property type="entry name" value="Glyco_hydro/deAcase_b/a-brl"/>
</dbReference>
<dbReference type="InterPro" id="IPR005501">
    <property type="entry name" value="LamB/YcsF/PxpA-like"/>
</dbReference>
<keyword evidence="1" id="KW-0547">Nucleotide-binding</keyword>
<dbReference type="PANTHER" id="PTHR30292">
    <property type="entry name" value="UNCHARACTERIZED PROTEIN YBGL-RELATED"/>
    <property type="match status" value="1"/>
</dbReference>
<comment type="caution">
    <text evidence="2">The sequence shown here is derived from an EMBL/GenBank/DDBJ whole genome shotgun (WGS) entry which is preliminary data.</text>
</comment>
<keyword evidence="1" id="KW-0378">Hydrolase</keyword>
<dbReference type="Pfam" id="PF03746">
    <property type="entry name" value="LamB_YcsF"/>
    <property type="match status" value="1"/>
</dbReference>
<comment type="similarity">
    <text evidence="1">Belongs to the LamB/PxpA family.</text>
</comment>
<organism evidence="2 3">
    <name type="scientific">Sphaerisporangium corydalis</name>
    <dbReference type="NCBI Taxonomy" id="1441875"/>
    <lineage>
        <taxon>Bacteria</taxon>
        <taxon>Bacillati</taxon>
        <taxon>Actinomycetota</taxon>
        <taxon>Actinomycetes</taxon>
        <taxon>Streptosporangiales</taxon>
        <taxon>Streptosporangiaceae</taxon>
        <taxon>Sphaerisporangium</taxon>
    </lineage>
</organism>
<dbReference type="RefSeq" id="WP_262844778.1">
    <property type="nucleotide sequence ID" value="NZ_JANZYP010000033.1"/>
</dbReference>
<comment type="subunit">
    <text evidence="1">Forms a complex composed of PxpA, PxpB and PxpC.</text>
</comment>
<dbReference type="NCBIfam" id="NF003816">
    <property type="entry name" value="PRK05406.1-5"/>
    <property type="match status" value="1"/>
</dbReference>